<name>A0ABS0BY20_9GAMM</name>
<accession>A0ABS0BY20</accession>
<evidence type="ECO:0000259" key="2">
    <source>
        <dbReference type="Pfam" id="PF13098"/>
    </source>
</evidence>
<keyword evidence="1" id="KW-0732">Signal</keyword>
<feature type="domain" description="Thioredoxin-like fold" evidence="2">
    <location>
        <begin position="36"/>
        <end position="125"/>
    </location>
</feature>
<dbReference type="Proteomes" id="UP001193680">
    <property type="component" value="Unassembled WGS sequence"/>
</dbReference>
<protein>
    <submittedName>
        <fullName evidence="3">Thioredoxin fold domain-containing protein</fullName>
    </submittedName>
</protein>
<keyword evidence="4" id="KW-1185">Reference proteome</keyword>
<dbReference type="InterPro" id="IPR012336">
    <property type="entry name" value="Thioredoxin-like_fold"/>
</dbReference>
<dbReference type="Gene3D" id="3.40.30.10">
    <property type="entry name" value="Glutaredoxin"/>
    <property type="match status" value="1"/>
</dbReference>
<gene>
    <name evidence="3" type="ORF">H8792_006375</name>
</gene>
<evidence type="ECO:0000256" key="1">
    <source>
        <dbReference type="SAM" id="SignalP"/>
    </source>
</evidence>
<dbReference type="SUPFAM" id="SSF52833">
    <property type="entry name" value="Thioredoxin-like"/>
    <property type="match status" value="1"/>
</dbReference>
<feature type="signal peptide" evidence="1">
    <location>
        <begin position="1"/>
        <end position="19"/>
    </location>
</feature>
<comment type="caution">
    <text evidence="3">The sequence shown here is derived from an EMBL/GenBank/DDBJ whole genome shotgun (WGS) entry which is preliminary data.</text>
</comment>
<evidence type="ECO:0000313" key="4">
    <source>
        <dbReference type="Proteomes" id="UP001193680"/>
    </source>
</evidence>
<sequence length="178" mass="20133">MRKLIGLIATLMLSSQAFAGGILPLAVDLQKTAKTAEANNVPIVIFATATWCNYCRKLEENILYPLLETTPIEQYAEFRQLILDKDHWQMRYFDGTKIEMKTLGPKLGVKVAPTTMFFNSKGEMIADPIIGLTLEEFYPGNLEKGLNQALKALNNPKRVDVYKMVEESDVNYKIRANQ</sequence>
<dbReference type="InterPro" id="IPR036249">
    <property type="entry name" value="Thioredoxin-like_sf"/>
</dbReference>
<proteinExistence type="predicted"/>
<feature type="chain" id="PRO_5045597698" evidence="1">
    <location>
        <begin position="20"/>
        <end position="178"/>
    </location>
</feature>
<dbReference type="EMBL" id="JACBGI020000009">
    <property type="protein sequence ID" value="MBF6057965.1"/>
    <property type="molecule type" value="Genomic_DNA"/>
</dbReference>
<evidence type="ECO:0000313" key="3">
    <source>
        <dbReference type="EMBL" id="MBF6057965.1"/>
    </source>
</evidence>
<dbReference type="Pfam" id="PF13098">
    <property type="entry name" value="Thioredoxin_2"/>
    <property type="match status" value="1"/>
</dbReference>
<dbReference type="RefSeq" id="WP_185978112.1">
    <property type="nucleotide sequence ID" value="NZ_JACBGI020000009.1"/>
</dbReference>
<organism evidence="3 4">
    <name type="scientific">Thiomicrorhabdus heinhorstiae</name>
    <dbReference type="NCBI Taxonomy" id="2748010"/>
    <lineage>
        <taxon>Bacteria</taxon>
        <taxon>Pseudomonadati</taxon>
        <taxon>Pseudomonadota</taxon>
        <taxon>Gammaproteobacteria</taxon>
        <taxon>Thiotrichales</taxon>
        <taxon>Piscirickettsiaceae</taxon>
        <taxon>Thiomicrorhabdus</taxon>
    </lineage>
</organism>
<reference evidence="3 4" key="1">
    <citation type="submission" date="2020-11" db="EMBL/GenBank/DDBJ databases">
        <title>Sulfur oxidizing isolate from Hospital Hole Sinkhole.</title>
        <authorList>
            <person name="Scott K.M."/>
        </authorList>
    </citation>
    <scope>NUCLEOTIDE SEQUENCE [LARGE SCALE GENOMIC DNA]</scope>
    <source>
        <strain evidence="3 4">HH1</strain>
    </source>
</reference>